<accession>A0A7V2F413</accession>
<evidence type="ECO:0000313" key="2">
    <source>
        <dbReference type="EMBL" id="HER44480.1"/>
    </source>
</evidence>
<proteinExistence type="predicted"/>
<comment type="caution">
    <text evidence="2">The sequence shown here is derived from an EMBL/GenBank/DDBJ whole genome shotgun (WGS) entry which is preliminary data.</text>
</comment>
<gene>
    <name evidence="2" type="ORF">ENO08_08480</name>
</gene>
<sequence length="67" mass="7140">MRRRIIAGNWKMNKGPREGAALAGRIRERMAEMGDPGCGVVLMPPFVSLPAVMEAIEGSSIEGGAQD</sequence>
<name>A0A7V2F413_UNCEI</name>
<dbReference type="InterPro" id="IPR013785">
    <property type="entry name" value="Aldolase_TIM"/>
</dbReference>
<evidence type="ECO:0000256" key="1">
    <source>
        <dbReference type="ARBA" id="ARBA00023235"/>
    </source>
</evidence>
<dbReference type="SUPFAM" id="SSF51351">
    <property type="entry name" value="Triosephosphate isomerase (TIM)"/>
    <property type="match status" value="1"/>
</dbReference>
<dbReference type="GO" id="GO:0004807">
    <property type="term" value="F:triose-phosphate isomerase activity"/>
    <property type="evidence" value="ECO:0007669"/>
    <property type="project" value="InterPro"/>
</dbReference>
<dbReference type="Pfam" id="PF00121">
    <property type="entry name" value="TIM"/>
    <property type="match status" value="1"/>
</dbReference>
<feature type="non-terminal residue" evidence="2">
    <location>
        <position position="67"/>
    </location>
</feature>
<dbReference type="InterPro" id="IPR000652">
    <property type="entry name" value="Triosephosphate_isomerase"/>
</dbReference>
<dbReference type="PROSITE" id="PS51440">
    <property type="entry name" value="TIM_2"/>
    <property type="match status" value="1"/>
</dbReference>
<dbReference type="EMBL" id="DSEC01000609">
    <property type="protein sequence ID" value="HER44480.1"/>
    <property type="molecule type" value="Genomic_DNA"/>
</dbReference>
<reference evidence="2" key="1">
    <citation type="journal article" date="2020" name="mSystems">
        <title>Genome- and Community-Level Interaction Insights into Carbon Utilization and Element Cycling Functions of Hydrothermarchaeota in Hydrothermal Sediment.</title>
        <authorList>
            <person name="Zhou Z."/>
            <person name="Liu Y."/>
            <person name="Xu W."/>
            <person name="Pan J."/>
            <person name="Luo Z.H."/>
            <person name="Li M."/>
        </authorList>
    </citation>
    <scope>NUCLEOTIDE SEQUENCE [LARGE SCALE GENOMIC DNA]</scope>
    <source>
        <strain evidence="2">SpSt-1233</strain>
    </source>
</reference>
<dbReference type="Gene3D" id="3.20.20.70">
    <property type="entry name" value="Aldolase class I"/>
    <property type="match status" value="1"/>
</dbReference>
<dbReference type="Proteomes" id="UP000886069">
    <property type="component" value="Unassembled WGS sequence"/>
</dbReference>
<protein>
    <submittedName>
        <fullName evidence="2">Triose-phosphate isomerase</fullName>
    </submittedName>
</protein>
<dbReference type="AlphaFoldDB" id="A0A7V2F413"/>
<dbReference type="InterPro" id="IPR035990">
    <property type="entry name" value="TIM_sf"/>
</dbReference>
<organism evidence="2">
    <name type="scientific">Eiseniibacteriota bacterium</name>
    <dbReference type="NCBI Taxonomy" id="2212470"/>
    <lineage>
        <taxon>Bacteria</taxon>
        <taxon>Candidatus Eiseniibacteriota</taxon>
    </lineage>
</organism>
<keyword evidence="1 2" id="KW-0413">Isomerase</keyword>